<reference evidence="1" key="1">
    <citation type="submission" date="2018-05" db="EMBL/GenBank/DDBJ databases">
        <authorList>
            <person name="Lanie J.A."/>
            <person name="Ng W.-L."/>
            <person name="Kazmierczak K.M."/>
            <person name="Andrzejewski T.M."/>
            <person name="Davidsen T.M."/>
            <person name="Wayne K.J."/>
            <person name="Tettelin H."/>
            <person name="Glass J.I."/>
            <person name="Rusch D."/>
            <person name="Podicherti R."/>
            <person name="Tsui H.-C.T."/>
            <person name="Winkler M.E."/>
        </authorList>
    </citation>
    <scope>NUCLEOTIDE SEQUENCE</scope>
</reference>
<proteinExistence type="predicted"/>
<sequence length="96" mass="11039">MASAFFSMLLKMAKKDEVDIDQKDFIVTEDQLHAIEVKKFICCQGRLVTKEEASQLVTVWGDKVGEGYKASEIAANLQISQRKLKKWIQNLEIKEY</sequence>
<evidence type="ECO:0000313" key="1">
    <source>
        <dbReference type="EMBL" id="SVB42495.1"/>
    </source>
</evidence>
<accession>A0A382DW58</accession>
<feature type="non-terminal residue" evidence="1">
    <location>
        <position position="96"/>
    </location>
</feature>
<organism evidence="1">
    <name type="scientific">marine metagenome</name>
    <dbReference type="NCBI Taxonomy" id="408172"/>
    <lineage>
        <taxon>unclassified sequences</taxon>
        <taxon>metagenomes</taxon>
        <taxon>ecological metagenomes</taxon>
    </lineage>
</organism>
<name>A0A382DW58_9ZZZZ</name>
<dbReference type="AlphaFoldDB" id="A0A382DW58"/>
<dbReference type="EMBL" id="UINC01041349">
    <property type="protein sequence ID" value="SVB42495.1"/>
    <property type="molecule type" value="Genomic_DNA"/>
</dbReference>
<gene>
    <name evidence="1" type="ORF">METZ01_LOCUS195349</name>
</gene>
<protein>
    <submittedName>
        <fullName evidence="1">Uncharacterized protein</fullName>
    </submittedName>
</protein>